<dbReference type="SUPFAM" id="SSF53474">
    <property type="entry name" value="alpha/beta-Hydrolases"/>
    <property type="match status" value="1"/>
</dbReference>
<comment type="similarity">
    <text evidence="1 6">Belongs to the AB hydrolase superfamily.</text>
</comment>
<comment type="function">
    <text evidence="6">Demethylates proteins that have been reversibly carboxymethylated.</text>
</comment>
<evidence type="ECO:0000313" key="11">
    <source>
        <dbReference type="Proteomes" id="UP000279259"/>
    </source>
</evidence>
<feature type="active site" evidence="7">
    <location>
        <position position="402"/>
    </location>
</feature>
<dbReference type="OrthoDB" id="194865at2759"/>
<dbReference type="GO" id="GO:0051723">
    <property type="term" value="F:protein methylesterase activity"/>
    <property type="evidence" value="ECO:0007669"/>
    <property type="project" value="UniProtKB-EC"/>
</dbReference>
<dbReference type="InterPro" id="IPR016812">
    <property type="entry name" value="PPase_methylesterase_euk"/>
</dbReference>
<comment type="caution">
    <text evidence="10">The sequence shown here is derived from an EMBL/GenBank/DDBJ whole genome shotgun (WGS) entry which is preliminary data.</text>
</comment>
<dbReference type="Gene3D" id="3.40.50.1820">
    <property type="entry name" value="alpha/beta hydrolase"/>
    <property type="match status" value="1"/>
</dbReference>
<dbReference type="PANTHER" id="PTHR14189">
    <property type="entry name" value="PROTEIN PHOSPHATASE METHYLESTERASE-1 RELATED"/>
    <property type="match status" value="1"/>
</dbReference>
<keyword evidence="3 6" id="KW-0719">Serine esterase</keyword>
<dbReference type="EMBL" id="RSCD01000007">
    <property type="protein sequence ID" value="RSH91627.1"/>
    <property type="molecule type" value="Genomic_DNA"/>
</dbReference>
<sequence>MSDAFRKSILNRLPRLPPTRAPWADGDGDGHGGSVDGDEQEELEGGDTMSQLGAMLPPAPKSPAQDLSPLSASGFFSQALEVTPRGSSMAFRVYLTPTNPQPSPNLSTPTRTATAWAAGPSPPHAGPSGSSSSSTSPATKATTTTSGAEQGKAKGTYLVCHHGAGAGGLSFAALAKEVTEKSAGEMGVLAYDARGHGKTKAQTKSEETTLTLENLLADLMGILEHLFPDPKDAPSLVLMGHSMGAAPILAAVPLLQKKGYTVPGIIVLDVVEGTAVESLPLMKGILSSRPASFRSVVDAIHWHLHSSSIRNATSARVSVPSYLTPAPDETDPGPQGKQVWRTDLLATEPYWAEWWGGLSQKFLTAKCARMLVLAGQERLDKDLMVGQMQGKFQLEVLQDVGHYLHEDNPTALASLIVTFWRRNTRVLVLPPKIGAPAGSAGVVGVRRVGED</sequence>
<dbReference type="EC" id="3.1.1.-" evidence="6"/>
<organism evidence="10 11">
    <name type="scientific">Saitozyma podzolica</name>
    <dbReference type="NCBI Taxonomy" id="1890683"/>
    <lineage>
        <taxon>Eukaryota</taxon>
        <taxon>Fungi</taxon>
        <taxon>Dikarya</taxon>
        <taxon>Basidiomycota</taxon>
        <taxon>Agaricomycotina</taxon>
        <taxon>Tremellomycetes</taxon>
        <taxon>Tremellales</taxon>
        <taxon>Trimorphomycetaceae</taxon>
        <taxon>Saitozyma</taxon>
    </lineage>
</organism>
<evidence type="ECO:0000313" key="10">
    <source>
        <dbReference type="EMBL" id="RSH91627.1"/>
    </source>
</evidence>
<gene>
    <name evidence="10" type="primary">PPE1</name>
    <name evidence="10" type="ORF">EHS25_008996</name>
</gene>
<evidence type="ECO:0000256" key="3">
    <source>
        <dbReference type="ARBA" id="ARBA00022487"/>
    </source>
</evidence>
<keyword evidence="4 6" id="KW-0378">Hydrolase</keyword>
<comment type="catalytic activity">
    <reaction evidence="5">
        <text>[phosphatase 2A protein]-C-terminal L-leucine methyl ester + H2O = [phosphatase 2A protein]-C-terminal L-leucine + methanol + H(+)</text>
        <dbReference type="Rhea" id="RHEA:48548"/>
        <dbReference type="Rhea" id="RHEA-COMP:12134"/>
        <dbReference type="Rhea" id="RHEA-COMP:12135"/>
        <dbReference type="ChEBI" id="CHEBI:15377"/>
        <dbReference type="ChEBI" id="CHEBI:15378"/>
        <dbReference type="ChEBI" id="CHEBI:17790"/>
        <dbReference type="ChEBI" id="CHEBI:90516"/>
        <dbReference type="ChEBI" id="CHEBI:90517"/>
        <dbReference type="EC" id="3.1.1.89"/>
    </reaction>
</comment>
<keyword evidence="11" id="KW-1185">Reference proteome</keyword>
<evidence type="ECO:0000256" key="2">
    <source>
        <dbReference type="ARBA" id="ARBA00020672"/>
    </source>
</evidence>
<dbReference type="InterPro" id="IPR029058">
    <property type="entry name" value="AB_hydrolase_fold"/>
</dbReference>
<evidence type="ECO:0000256" key="7">
    <source>
        <dbReference type="PIRSR" id="PIRSR022950-1"/>
    </source>
</evidence>
<evidence type="ECO:0000259" key="9">
    <source>
        <dbReference type="Pfam" id="PF12697"/>
    </source>
</evidence>
<reference evidence="10 11" key="1">
    <citation type="submission" date="2018-11" db="EMBL/GenBank/DDBJ databases">
        <title>Genome sequence of Saitozyma podzolica DSM 27192.</title>
        <authorList>
            <person name="Aliyu H."/>
            <person name="Gorte O."/>
            <person name="Ochsenreither K."/>
        </authorList>
    </citation>
    <scope>NUCLEOTIDE SEQUENCE [LARGE SCALE GENOMIC DNA]</scope>
    <source>
        <strain evidence="10 11">DSM 27192</strain>
    </source>
</reference>
<evidence type="ECO:0000256" key="8">
    <source>
        <dbReference type="SAM" id="MobiDB-lite"/>
    </source>
</evidence>
<evidence type="ECO:0000256" key="4">
    <source>
        <dbReference type="ARBA" id="ARBA00022801"/>
    </source>
</evidence>
<feature type="domain" description="AB hydrolase-1" evidence="9">
    <location>
        <begin position="158"/>
        <end position="414"/>
    </location>
</feature>
<dbReference type="STRING" id="1890683.A0A427YKP3"/>
<protein>
    <recommendedName>
        <fullName evidence="2 6">Protein phosphatase methylesterase 1</fullName>
        <shortName evidence="6">PME-1</shortName>
        <ecNumber evidence="6">3.1.1.-</ecNumber>
    </recommendedName>
</protein>
<dbReference type="PIRSF" id="PIRSF022950">
    <property type="entry name" value="PPase_methylesterase_euk"/>
    <property type="match status" value="1"/>
</dbReference>
<name>A0A427YKP3_9TREE</name>
<feature type="compositionally biased region" description="Polar residues" evidence="8">
    <location>
        <begin position="104"/>
        <end position="113"/>
    </location>
</feature>
<feature type="region of interest" description="Disordered" evidence="8">
    <location>
        <begin position="1"/>
        <end position="68"/>
    </location>
</feature>
<evidence type="ECO:0000256" key="1">
    <source>
        <dbReference type="ARBA" id="ARBA00008645"/>
    </source>
</evidence>
<evidence type="ECO:0000256" key="5">
    <source>
        <dbReference type="ARBA" id="ARBA00049203"/>
    </source>
</evidence>
<feature type="active site" evidence="7">
    <location>
        <position position="242"/>
    </location>
</feature>
<dbReference type="PANTHER" id="PTHR14189:SF0">
    <property type="entry name" value="PROTEIN PHOSPHATASE METHYLESTERASE 1"/>
    <property type="match status" value="1"/>
</dbReference>
<dbReference type="Pfam" id="PF12697">
    <property type="entry name" value="Abhydrolase_6"/>
    <property type="match status" value="1"/>
</dbReference>
<dbReference type="AlphaFoldDB" id="A0A427YKP3"/>
<feature type="active site" evidence="7">
    <location>
        <position position="269"/>
    </location>
</feature>
<evidence type="ECO:0000256" key="6">
    <source>
        <dbReference type="PIRNR" id="PIRNR022950"/>
    </source>
</evidence>
<feature type="region of interest" description="Disordered" evidence="8">
    <location>
        <begin position="94"/>
        <end position="150"/>
    </location>
</feature>
<feature type="compositionally biased region" description="Low complexity" evidence="8">
    <location>
        <begin position="126"/>
        <end position="148"/>
    </location>
</feature>
<proteinExistence type="inferred from homology"/>
<feature type="compositionally biased region" description="Acidic residues" evidence="8">
    <location>
        <begin position="36"/>
        <end position="45"/>
    </location>
</feature>
<dbReference type="InterPro" id="IPR000073">
    <property type="entry name" value="AB_hydrolase_1"/>
</dbReference>
<accession>A0A427YKP3</accession>
<dbReference type="Proteomes" id="UP000279259">
    <property type="component" value="Unassembled WGS sequence"/>
</dbReference>